<name>A0A1H9QQ81_9HYPH</name>
<feature type="chain" id="PRO_5011698018" description="Cell wall anchor protein" evidence="1">
    <location>
        <begin position="18"/>
        <end position="109"/>
    </location>
</feature>
<evidence type="ECO:0008006" key="4">
    <source>
        <dbReference type="Google" id="ProtNLM"/>
    </source>
</evidence>
<evidence type="ECO:0000313" key="2">
    <source>
        <dbReference type="EMBL" id="SER62666.1"/>
    </source>
</evidence>
<keyword evidence="3" id="KW-1185">Reference proteome</keyword>
<dbReference type="STRING" id="1855383.SAMN05216548_1327"/>
<dbReference type="RefSeq" id="WP_238858447.1">
    <property type="nucleotide sequence ID" value="NZ_FOFG01000032.1"/>
</dbReference>
<sequence>MKLLACAALGVAVIAGGCSTSTTDKIDSTIQKSLPQICALASTAHVTFATVATTGKLSSKVVDDEAAAWAGMTVLCNDTTDVSTSTALTKAATVYATITKSLTAAKAAE</sequence>
<feature type="signal peptide" evidence="1">
    <location>
        <begin position="1"/>
        <end position="17"/>
    </location>
</feature>
<dbReference type="Proteomes" id="UP000199647">
    <property type="component" value="Unassembled WGS sequence"/>
</dbReference>
<dbReference type="AlphaFoldDB" id="A0A1H9QQ81"/>
<evidence type="ECO:0000313" key="3">
    <source>
        <dbReference type="Proteomes" id="UP000199647"/>
    </source>
</evidence>
<dbReference type="EMBL" id="FOFG01000032">
    <property type="protein sequence ID" value="SER62666.1"/>
    <property type="molecule type" value="Genomic_DNA"/>
</dbReference>
<organism evidence="2 3">
    <name type="scientific">Faunimonas pinastri</name>
    <dbReference type="NCBI Taxonomy" id="1855383"/>
    <lineage>
        <taxon>Bacteria</taxon>
        <taxon>Pseudomonadati</taxon>
        <taxon>Pseudomonadota</taxon>
        <taxon>Alphaproteobacteria</taxon>
        <taxon>Hyphomicrobiales</taxon>
        <taxon>Afifellaceae</taxon>
        <taxon>Faunimonas</taxon>
    </lineage>
</organism>
<dbReference type="PROSITE" id="PS51257">
    <property type="entry name" value="PROKAR_LIPOPROTEIN"/>
    <property type="match status" value="1"/>
</dbReference>
<evidence type="ECO:0000256" key="1">
    <source>
        <dbReference type="SAM" id="SignalP"/>
    </source>
</evidence>
<gene>
    <name evidence="2" type="ORF">SAMN05216548_1327</name>
</gene>
<accession>A0A1H9QQ81</accession>
<keyword evidence="1" id="KW-0732">Signal</keyword>
<proteinExistence type="predicted"/>
<reference evidence="2 3" key="1">
    <citation type="submission" date="2016-10" db="EMBL/GenBank/DDBJ databases">
        <authorList>
            <person name="de Groot N.N."/>
        </authorList>
    </citation>
    <scope>NUCLEOTIDE SEQUENCE [LARGE SCALE GENOMIC DNA]</scope>
    <source>
        <strain evidence="2 3">A52C2</strain>
    </source>
</reference>
<protein>
    <recommendedName>
        <fullName evidence="4">Cell wall anchor protein</fullName>
    </recommendedName>
</protein>